<keyword evidence="4" id="KW-1185">Reference proteome</keyword>
<dbReference type="RefSeq" id="WP_023430761.1">
    <property type="nucleotide sequence ID" value="NZ_AWXZ01000013.1"/>
</dbReference>
<comment type="caution">
    <text evidence="3">The sequence shown here is derived from an EMBL/GenBank/DDBJ whole genome shotgun (WGS) entry which is preliminary data.</text>
</comment>
<dbReference type="AlphaFoldDB" id="V4TM28"/>
<dbReference type="InterPro" id="IPR050261">
    <property type="entry name" value="FrsA_esterase"/>
</dbReference>
<dbReference type="SUPFAM" id="SSF53474">
    <property type="entry name" value="alpha/beta-Hydrolases"/>
    <property type="match status" value="1"/>
</dbReference>
<name>V4TM28_9HYPH</name>
<dbReference type="OrthoDB" id="3647650at2"/>
<dbReference type="eggNOG" id="COG0412">
    <property type="taxonomic scope" value="Bacteria"/>
</dbReference>
<reference evidence="3 4" key="1">
    <citation type="journal article" date="2014" name="Genome Announc.">
        <title>Draft Genome Sequence of Lutibaculum baratangense Strain AMV1T, Isolated from a Mud Volcano in Andamans, India.</title>
        <authorList>
            <person name="Singh A."/>
            <person name="Sreenivas A."/>
            <person name="Sathyanarayana Reddy G."/>
            <person name="Pinnaka A.K."/>
            <person name="Shivaji S."/>
        </authorList>
    </citation>
    <scope>NUCLEOTIDE SEQUENCE [LARGE SCALE GENOMIC DNA]</scope>
    <source>
        <strain evidence="3 4">AMV1</strain>
    </source>
</reference>
<protein>
    <submittedName>
        <fullName evidence="3">Putative signal peptid-containing protein</fullName>
    </submittedName>
</protein>
<dbReference type="InterPro" id="IPR029058">
    <property type="entry name" value="AB_hydrolase_fold"/>
</dbReference>
<feature type="domain" description="Dienelactone hydrolase" evidence="2">
    <location>
        <begin position="31"/>
        <end position="220"/>
    </location>
</feature>
<gene>
    <name evidence="3" type="ORF">N177_0612</name>
</gene>
<dbReference type="PANTHER" id="PTHR22946">
    <property type="entry name" value="DIENELACTONE HYDROLASE DOMAIN-CONTAINING PROTEIN-RELATED"/>
    <property type="match status" value="1"/>
</dbReference>
<dbReference type="EMBL" id="AWXZ01000013">
    <property type="protein sequence ID" value="ESR26828.1"/>
    <property type="molecule type" value="Genomic_DNA"/>
</dbReference>
<dbReference type="STRING" id="631454.N177_0612"/>
<accession>V4TM28</accession>
<keyword evidence="1" id="KW-0378">Hydrolase</keyword>
<evidence type="ECO:0000313" key="3">
    <source>
        <dbReference type="EMBL" id="ESR26828.1"/>
    </source>
</evidence>
<dbReference type="PANTHER" id="PTHR22946:SF9">
    <property type="entry name" value="POLYKETIDE TRANSFERASE AF380"/>
    <property type="match status" value="1"/>
</dbReference>
<evidence type="ECO:0000259" key="2">
    <source>
        <dbReference type="Pfam" id="PF01738"/>
    </source>
</evidence>
<dbReference type="Proteomes" id="UP000017819">
    <property type="component" value="Unassembled WGS sequence"/>
</dbReference>
<dbReference type="GO" id="GO:0052689">
    <property type="term" value="F:carboxylic ester hydrolase activity"/>
    <property type="evidence" value="ECO:0007669"/>
    <property type="project" value="UniProtKB-ARBA"/>
</dbReference>
<sequence length="299" mass="33040">MERRLIPSWNALLLRDLAREERSEPFDIEVELYLPDDLSRPVPGVVVSEGLGGLTDRRERGYGRKLAAEGYAVCVIDSFASRGVEANGDLVRALTVTEAMMLGDAFAGLRYLASRPEVDSGRVGIIGFSYGGMIATLTAYEQLARLFLGEAGPRFATHLSYYGCSIPRMVDPRTTGAPLHLLLGGNDRNVSVSRTAKIAGDLRRGGSEVQMSVFDGVYHQWDGEDLKKRFVPFNLRRLHMSVTPDHEVKDERTGAAMSGRPSRTAIIGMWTDPSGYSILRDEETTKRTEEILLERLGAM</sequence>
<evidence type="ECO:0000313" key="4">
    <source>
        <dbReference type="Proteomes" id="UP000017819"/>
    </source>
</evidence>
<organism evidence="3 4">
    <name type="scientific">Lutibaculum baratangense AMV1</name>
    <dbReference type="NCBI Taxonomy" id="631454"/>
    <lineage>
        <taxon>Bacteria</taxon>
        <taxon>Pseudomonadati</taxon>
        <taxon>Pseudomonadota</taxon>
        <taxon>Alphaproteobacteria</taxon>
        <taxon>Hyphomicrobiales</taxon>
        <taxon>Tepidamorphaceae</taxon>
        <taxon>Lutibaculum</taxon>
    </lineage>
</organism>
<proteinExistence type="predicted"/>
<dbReference type="PATRIC" id="fig|631454.5.peg.602"/>
<dbReference type="Pfam" id="PF01738">
    <property type="entry name" value="DLH"/>
    <property type="match status" value="1"/>
</dbReference>
<evidence type="ECO:0000256" key="1">
    <source>
        <dbReference type="ARBA" id="ARBA00022801"/>
    </source>
</evidence>
<dbReference type="Gene3D" id="3.40.50.1820">
    <property type="entry name" value="alpha/beta hydrolase"/>
    <property type="match status" value="1"/>
</dbReference>
<dbReference type="InterPro" id="IPR002925">
    <property type="entry name" value="Dienelactn_hydro"/>
</dbReference>